<sequence>MLLINHHPYNNLTLTPQNNIHFSPNSSSIYITPPPYRPLHAQPLIPPTQRSRPQCNVSLDFYSILTEKPSDCNPNETHGNVQCSRITDFPVMPNANYVPHHNHDTPLDNLRSPISSENNDLTGQLNAITSFVNASPSFFVLKQPTDTNSSSDNVKLNSPPIVGQFYSSYSDALDQYYGYASKMGFSVRLGSTNYKTSKDDGKKFLVMRRLLCSKEETVDLLHPPKLGKRRKNAISRCGCFASIKIKREGMSEVWIVKHIILEHNHHLTTPSKVQFLPINHSISSTSRLLFQSLSEVNVPVSQQTAYFSSQVGGIEHMGCTQLDISNMCRDDRVDLKNYDIDLLVEEFELKKSVQPDFFYSIVKVSSGRLKHVFWVDSVMIQHFKLFEDAVTFDTTYKTNVYSLIFGIFCGVNHHRKTVIFGSAFLR</sequence>
<protein>
    <recommendedName>
        <fullName evidence="1">FAR1 domain-containing protein</fullName>
    </recommendedName>
</protein>
<dbReference type="Pfam" id="PF03101">
    <property type="entry name" value="FAR1"/>
    <property type="match status" value="1"/>
</dbReference>
<reference evidence="3" key="1">
    <citation type="journal article" date="2016" name="Nature">
        <title>The genome of the seagrass Zostera marina reveals angiosperm adaptation to the sea.</title>
        <authorList>
            <person name="Olsen J.L."/>
            <person name="Rouze P."/>
            <person name="Verhelst B."/>
            <person name="Lin Y.-C."/>
            <person name="Bayer T."/>
            <person name="Collen J."/>
            <person name="Dattolo E."/>
            <person name="De Paoli E."/>
            <person name="Dittami S."/>
            <person name="Maumus F."/>
            <person name="Michel G."/>
            <person name="Kersting A."/>
            <person name="Lauritano C."/>
            <person name="Lohaus R."/>
            <person name="Toepel M."/>
            <person name="Tonon T."/>
            <person name="Vanneste K."/>
            <person name="Amirebrahimi M."/>
            <person name="Brakel J."/>
            <person name="Bostroem C."/>
            <person name="Chovatia M."/>
            <person name="Grimwood J."/>
            <person name="Jenkins J.W."/>
            <person name="Jueterbock A."/>
            <person name="Mraz A."/>
            <person name="Stam W.T."/>
            <person name="Tice H."/>
            <person name="Bornberg-Bauer E."/>
            <person name="Green P.J."/>
            <person name="Pearson G.A."/>
            <person name="Procaccini G."/>
            <person name="Duarte C.M."/>
            <person name="Schmutz J."/>
            <person name="Reusch T.B.H."/>
            <person name="Van de Peer Y."/>
        </authorList>
    </citation>
    <scope>NUCLEOTIDE SEQUENCE [LARGE SCALE GENOMIC DNA]</scope>
    <source>
        <strain evidence="3">cv. Finnish</strain>
    </source>
</reference>
<dbReference type="OMA" id="ACAIFQM"/>
<evidence type="ECO:0000313" key="3">
    <source>
        <dbReference type="Proteomes" id="UP000036987"/>
    </source>
</evidence>
<dbReference type="EMBL" id="LFYR01001150">
    <property type="protein sequence ID" value="KMZ64477.1"/>
    <property type="molecule type" value="Genomic_DNA"/>
</dbReference>
<accession>A0A0K9P887</accession>
<name>A0A0K9P887_ZOSMR</name>
<evidence type="ECO:0000313" key="2">
    <source>
        <dbReference type="EMBL" id="KMZ64477.1"/>
    </source>
</evidence>
<dbReference type="AlphaFoldDB" id="A0A0K9P887"/>
<organism evidence="2 3">
    <name type="scientific">Zostera marina</name>
    <name type="common">Eelgrass</name>
    <dbReference type="NCBI Taxonomy" id="29655"/>
    <lineage>
        <taxon>Eukaryota</taxon>
        <taxon>Viridiplantae</taxon>
        <taxon>Streptophyta</taxon>
        <taxon>Embryophyta</taxon>
        <taxon>Tracheophyta</taxon>
        <taxon>Spermatophyta</taxon>
        <taxon>Magnoliopsida</taxon>
        <taxon>Liliopsida</taxon>
        <taxon>Zosteraceae</taxon>
        <taxon>Zostera</taxon>
    </lineage>
</organism>
<evidence type="ECO:0000259" key="1">
    <source>
        <dbReference type="Pfam" id="PF03101"/>
    </source>
</evidence>
<dbReference type="Proteomes" id="UP000036987">
    <property type="component" value="Unassembled WGS sequence"/>
</dbReference>
<gene>
    <name evidence="2" type="ORF">ZOSMA_369G00010</name>
</gene>
<proteinExistence type="predicted"/>
<keyword evidence="3" id="KW-1185">Reference proteome</keyword>
<comment type="caution">
    <text evidence="2">The sequence shown here is derived from an EMBL/GenBank/DDBJ whole genome shotgun (WGS) entry which is preliminary data.</text>
</comment>
<dbReference type="InterPro" id="IPR004330">
    <property type="entry name" value="FAR1_DNA_bnd_dom"/>
</dbReference>
<dbReference type="OrthoDB" id="2402896at2759"/>
<dbReference type="PANTHER" id="PTHR47718:SF7">
    <property type="entry name" value="PROTEIN FAR1-RELATED SEQUENCE"/>
    <property type="match status" value="1"/>
</dbReference>
<dbReference type="PANTHER" id="PTHR47718">
    <property type="entry name" value="OS01G0519700 PROTEIN"/>
    <property type="match status" value="1"/>
</dbReference>
<feature type="domain" description="FAR1" evidence="1">
    <location>
        <begin position="176"/>
        <end position="268"/>
    </location>
</feature>